<dbReference type="SMART" id="SM00847">
    <property type="entry name" value="HA2"/>
    <property type="match status" value="1"/>
</dbReference>
<keyword evidence="3" id="KW-1185">Reference proteome</keyword>
<dbReference type="Gene3D" id="1.20.120.1080">
    <property type="match status" value="1"/>
</dbReference>
<evidence type="ECO:0000259" key="1">
    <source>
        <dbReference type="SMART" id="SM00847"/>
    </source>
</evidence>
<dbReference type="EMBL" id="JAHRIN010025601">
    <property type="protein sequence ID" value="MEQ2199973.1"/>
    <property type="molecule type" value="Genomic_DNA"/>
</dbReference>
<dbReference type="Proteomes" id="UP001434883">
    <property type="component" value="Unassembled WGS sequence"/>
</dbReference>
<evidence type="ECO:0000313" key="3">
    <source>
        <dbReference type="Proteomes" id="UP001434883"/>
    </source>
</evidence>
<protein>
    <recommendedName>
        <fullName evidence="1">Helicase-associated domain-containing protein</fullName>
    </recommendedName>
</protein>
<proteinExistence type="predicted"/>
<sequence length="158" mass="17664">MASFPVAPRYAKMLALGKQQDCLPYIIAVVSAMTVREIFEDLDRPARSDDESSKLNQRRARLAQMRRLWAGQGASLLLGDLMVMLGENTEAKNTRILNAVCPDVGVFVDPKMTPPTEHQVVCLRQIVLAGLGDHLARRVQAEDMLDPKWKNAYKVSRS</sequence>
<organism evidence="2 3">
    <name type="scientific">Xenoophorus captivus</name>
    <dbReference type="NCBI Taxonomy" id="1517983"/>
    <lineage>
        <taxon>Eukaryota</taxon>
        <taxon>Metazoa</taxon>
        <taxon>Chordata</taxon>
        <taxon>Craniata</taxon>
        <taxon>Vertebrata</taxon>
        <taxon>Euteleostomi</taxon>
        <taxon>Actinopterygii</taxon>
        <taxon>Neopterygii</taxon>
        <taxon>Teleostei</taxon>
        <taxon>Neoteleostei</taxon>
        <taxon>Acanthomorphata</taxon>
        <taxon>Ovalentaria</taxon>
        <taxon>Atherinomorphae</taxon>
        <taxon>Cyprinodontiformes</taxon>
        <taxon>Goodeidae</taxon>
        <taxon>Xenoophorus</taxon>
    </lineage>
</organism>
<name>A0ABV0QWU1_9TELE</name>
<feature type="domain" description="Helicase-associated" evidence="1">
    <location>
        <begin position="1"/>
        <end position="85"/>
    </location>
</feature>
<evidence type="ECO:0000313" key="2">
    <source>
        <dbReference type="EMBL" id="MEQ2199973.1"/>
    </source>
</evidence>
<accession>A0ABV0QWU1</accession>
<dbReference type="Pfam" id="PF21010">
    <property type="entry name" value="HA2_C"/>
    <property type="match status" value="1"/>
</dbReference>
<dbReference type="InterPro" id="IPR007502">
    <property type="entry name" value="Helicase-assoc_dom"/>
</dbReference>
<gene>
    <name evidence="2" type="ORF">XENOCAPTIV_018714</name>
</gene>
<comment type="caution">
    <text evidence="2">The sequence shown here is derived from an EMBL/GenBank/DDBJ whole genome shotgun (WGS) entry which is preliminary data.</text>
</comment>
<reference evidence="2 3" key="1">
    <citation type="submission" date="2021-06" db="EMBL/GenBank/DDBJ databases">
        <authorList>
            <person name="Palmer J.M."/>
        </authorList>
    </citation>
    <scope>NUCLEOTIDE SEQUENCE [LARGE SCALE GENOMIC DNA]</scope>
    <source>
        <strain evidence="2 3">XC_2019</strain>
        <tissue evidence="2">Muscle</tissue>
    </source>
</reference>